<sequence length="152" mass="16324">MKKKVHSIASMLATMTIATFFLSTIFVELFGTHEAVAYVKNLIVIPGLFILVPAIAAAGGSGQALSKSRQGKLVDAKKKRMPFIAANGLLILIPCAIVLDGWASEGKFDEMFYLVQSIELLAGATNLTLMSLNIRDGLKLNGKLRTSNARVS</sequence>
<keyword evidence="3" id="KW-1185">Reference proteome</keyword>
<feature type="transmembrane region" description="Helical" evidence="1">
    <location>
        <begin position="42"/>
        <end position="60"/>
    </location>
</feature>
<keyword evidence="1" id="KW-1133">Transmembrane helix</keyword>
<gene>
    <name evidence="2" type="ORF">CR164_07810</name>
</gene>
<organism evidence="2 3">
    <name type="scientific">Prosthecochloris marina</name>
    <dbReference type="NCBI Taxonomy" id="2017681"/>
    <lineage>
        <taxon>Bacteria</taxon>
        <taxon>Pseudomonadati</taxon>
        <taxon>Chlorobiota</taxon>
        <taxon>Chlorobiia</taxon>
        <taxon>Chlorobiales</taxon>
        <taxon>Chlorobiaceae</taxon>
        <taxon>Prosthecochloris</taxon>
    </lineage>
</organism>
<feature type="transmembrane region" description="Helical" evidence="1">
    <location>
        <begin position="111"/>
        <end position="134"/>
    </location>
</feature>
<dbReference type="AlphaFoldDB" id="A0A317T8J5"/>
<evidence type="ECO:0000313" key="3">
    <source>
        <dbReference type="Proteomes" id="UP000246278"/>
    </source>
</evidence>
<proteinExistence type="predicted"/>
<accession>A0A317T8J5</accession>
<feature type="transmembrane region" description="Helical" evidence="1">
    <location>
        <begin position="81"/>
        <end position="99"/>
    </location>
</feature>
<feature type="transmembrane region" description="Helical" evidence="1">
    <location>
        <begin position="12"/>
        <end position="30"/>
    </location>
</feature>
<dbReference type="RefSeq" id="WP_110023384.1">
    <property type="nucleotide sequence ID" value="NZ_PDNZ01000005.1"/>
</dbReference>
<dbReference type="OrthoDB" id="5195601at2"/>
<comment type="caution">
    <text evidence="2">The sequence shown here is derived from an EMBL/GenBank/DDBJ whole genome shotgun (WGS) entry which is preliminary data.</text>
</comment>
<dbReference type="EMBL" id="PDNZ01000005">
    <property type="protein sequence ID" value="PWW81736.1"/>
    <property type="molecule type" value="Genomic_DNA"/>
</dbReference>
<evidence type="ECO:0000313" key="2">
    <source>
        <dbReference type="EMBL" id="PWW81736.1"/>
    </source>
</evidence>
<name>A0A317T8J5_9CHLB</name>
<protein>
    <submittedName>
        <fullName evidence="2">Uncharacterized protein</fullName>
    </submittedName>
</protein>
<evidence type="ECO:0000256" key="1">
    <source>
        <dbReference type="SAM" id="Phobius"/>
    </source>
</evidence>
<reference evidence="3" key="1">
    <citation type="submission" date="2017-10" db="EMBL/GenBank/DDBJ databases">
        <authorList>
            <person name="Gaisin V.A."/>
            <person name="Rysina M.S."/>
            <person name="Grouzdev D.S."/>
        </authorList>
    </citation>
    <scope>NUCLEOTIDE SEQUENCE [LARGE SCALE GENOMIC DNA]</scope>
    <source>
        <strain evidence="3">V1</strain>
    </source>
</reference>
<keyword evidence="1" id="KW-0472">Membrane</keyword>
<keyword evidence="1" id="KW-0812">Transmembrane</keyword>
<dbReference type="Proteomes" id="UP000246278">
    <property type="component" value="Unassembled WGS sequence"/>
</dbReference>